<reference evidence="1" key="1">
    <citation type="submission" date="2021-06" db="EMBL/GenBank/DDBJ databases">
        <authorList>
            <person name="Kallberg Y."/>
            <person name="Tangrot J."/>
            <person name="Rosling A."/>
        </authorList>
    </citation>
    <scope>NUCLEOTIDE SEQUENCE</scope>
    <source>
        <strain evidence="1">MA461A</strain>
    </source>
</reference>
<protein>
    <submittedName>
        <fullName evidence="1">18932_t:CDS:1</fullName>
    </submittedName>
</protein>
<gene>
    <name evidence="1" type="ORF">RPERSI_LOCUS28743</name>
</gene>
<evidence type="ECO:0000313" key="2">
    <source>
        <dbReference type="Proteomes" id="UP000789920"/>
    </source>
</evidence>
<evidence type="ECO:0000313" key="1">
    <source>
        <dbReference type="EMBL" id="CAG8833206.1"/>
    </source>
</evidence>
<dbReference type="EMBL" id="CAJVQC010105854">
    <property type="protein sequence ID" value="CAG8833206.1"/>
    <property type="molecule type" value="Genomic_DNA"/>
</dbReference>
<organism evidence="1 2">
    <name type="scientific">Racocetra persica</name>
    <dbReference type="NCBI Taxonomy" id="160502"/>
    <lineage>
        <taxon>Eukaryota</taxon>
        <taxon>Fungi</taxon>
        <taxon>Fungi incertae sedis</taxon>
        <taxon>Mucoromycota</taxon>
        <taxon>Glomeromycotina</taxon>
        <taxon>Glomeromycetes</taxon>
        <taxon>Diversisporales</taxon>
        <taxon>Gigasporaceae</taxon>
        <taxon>Racocetra</taxon>
    </lineage>
</organism>
<feature type="non-terminal residue" evidence="1">
    <location>
        <position position="1"/>
    </location>
</feature>
<keyword evidence="2" id="KW-1185">Reference proteome</keyword>
<accession>A0ACA9SA98</accession>
<feature type="non-terminal residue" evidence="1">
    <location>
        <position position="40"/>
    </location>
</feature>
<proteinExistence type="predicted"/>
<sequence length="40" mass="4470">NQQHNTIPVSSNKKSKALKWQSSSKLSTSKNEVLAKEQSK</sequence>
<name>A0ACA9SA98_9GLOM</name>
<comment type="caution">
    <text evidence="1">The sequence shown here is derived from an EMBL/GenBank/DDBJ whole genome shotgun (WGS) entry which is preliminary data.</text>
</comment>
<dbReference type="Proteomes" id="UP000789920">
    <property type="component" value="Unassembled WGS sequence"/>
</dbReference>